<dbReference type="Proteomes" id="UP000032582">
    <property type="component" value="Unassembled WGS sequence"/>
</dbReference>
<evidence type="ECO:0000313" key="1">
    <source>
        <dbReference type="EMBL" id="KJF77203.1"/>
    </source>
</evidence>
<name>A0A0D8L8V2_MORMO</name>
<dbReference type="PATRIC" id="fig|582.24.peg.4511"/>
<gene>
    <name evidence="1" type="ORF">UA45_14250</name>
</gene>
<dbReference type="EMBL" id="JZSH01000179">
    <property type="protein sequence ID" value="KJF77203.1"/>
    <property type="molecule type" value="Genomic_DNA"/>
</dbReference>
<comment type="caution">
    <text evidence="1">The sequence shown here is derived from an EMBL/GenBank/DDBJ whole genome shotgun (WGS) entry which is preliminary data.</text>
</comment>
<protein>
    <submittedName>
        <fullName evidence="1">Uncharacterized protein</fullName>
    </submittedName>
</protein>
<dbReference type="AlphaFoldDB" id="A0A0D8L8V2"/>
<reference evidence="1 2" key="1">
    <citation type="submission" date="2015-02" db="EMBL/GenBank/DDBJ databases">
        <title>Whole genome shotgun sequencing of cultured foodborne pathogen.</title>
        <authorList>
            <person name="Timme R."/>
            <person name="Allard M.W."/>
            <person name="Strain E."/>
            <person name="Evans P.S."/>
            <person name="Brown E."/>
        </authorList>
    </citation>
    <scope>NUCLEOTIDE SEQUENCE [LARGE SCALE GENOMIC DNA]</scope>
    <source>
        <strain evidence="1 2">GCSL-TSO-24</strain>
    </source>
</reference>
<evidence type="ECO:0000313" key="2">
    <source>
        <dbReference type="Proteomes" id="UP000032582"/>
    </source>
</evidence>
<organism evidence="1 2">
    <name type="scientific">Morganella morganii</name>
    <name type="common">Proteus morganii</name>
    <dbReference type="NCBI Taxonomy" id="582"/>
    <lineage>
        <taxon>Bacteria</taxon>
        <taxon>Pseudomonadati</taxon>
        <taxon>Pseudomonadota</taxon>
        <taxon>Gammaproteobacteria</taxon>
        <taxon>Enterobacterales</taxon>
        <taxon>Morganellaceae</taxon>
        <taxon>Morganella</taxon>
    </lineage>
</organism>
<proteinExistence type="predicted"/>
<accession>A0A0D8L8V2</accession>
<sequence>MSDFIFKNNRNVQRVNIIQFSYIVGNINAIVIADRYCEPSSDIRYLSHFMFIFHFRIMMQGNF</sequence>